<dbReference type="STRING" id="715226.ABI_33930"/>
<dbReference type="OrthoDB" id="7390113at2"/>
<dbReference type="eggNOG" id="COG0593">
    <property type="taxonomic scope" value="Bacteria"/>
</dbReference>
<dbReference type="RefSeq" id="WP_006274176.1">
    <property type="nucleotide sequence ID" value="NZ_GL883079.1"/>
</dbReference>
<evidence type="ECO:0000313" key="2">
    <source>
        <dbReference type="Proteomes" id="UP000006512"/>
    </source>
</evidence>
<keyword evidence="2" id="KW-1185">Reference proteome</keyword>
<accession>F4QQ85</accession>
<dbReference type="AlphaFoldDB" id="F4QQ85"/>
<protein>
    <submittedName>
        <fullName evidence="1">Bacterial dnaA family protein</fullName>
    </submittedName>
</protein>
<dbReference type="GO" id="GO:0005886">
    <property type="term" value="C:plasma membrane"/>
    <property type="evidence" value="ECO:0007669"/>
    <property type="project" value="TreeGrafter"/>
</dbReference>
<dbReference type="HOGENOM" id="CLU_072265_0_0_5"/>
<name>F4QQ85_9CAUL</name>
<dbReference type="PANTHER" id="PTHR30050:SF5">
    <property type="entry name" value="DNAA REGULATORY INACTIVATOR HDA"/>
    <property type="match status" value="1"/>
</dbReference>
<dbReference type="Gene3D" id="1.10.8.60">
    <property type="match status" value="1"/>
</dbReference>
<proteinExistence type="predicted"/>
<dbReference type="EMBL" id="GL883079">
    <property type="protein sequence ID" value="EGF90372.1"/>
    <property type="molecule type" value="Genomic_DNA"/>
</dbReference>
<dbReference type="GO" id="GO:0003688">
    <property type="term" value="F:DNA replication origin binding"/>
    <property type="evidence" value="ECO:0007669"/>
    <property type="project" value="TreeGrafter"/>
</dbReference>
<gene>
    <name evidence="1" type="ORF">ABI_33930</name>
</gene>
<sequence>MARQLPLDLELPDRFSRDSFATNAALQAVLDVLLVPQAWISPHLILQGPSGTGKSHLAHIFAAETGAHLLTADDTYQLDLAALTGSYVVDDAETASEEALFHLSNYVQKSGQHLVLTTKIQPIIWQTALPDLGSRLRAMRLMVLPEPDEDLLAAVLKKLFAQRFIQPSDDTLAYLSTRVERSVPAAQKIVTELEHHANGRAFNKTLIRDFLEQSETLFDDPDV</sequence>
<dbReference type="Proteomes" id="UP000006512">
    <property type="component" value="Unassembled WGS sequence"/>
</dbReference>
<dbReference type="Gene3D" id="3.40.50.300">
    <property type="entry name" value="P-loop containing nucleotide triphosphate hydrolases"/>
    <property type="match status" value="1"/>
</dbReference>
<evidence type="ECO:0000313" key="1">
    <source>
        <dbReference type="EMBL" id="EGF90372.1"/>
    </source>
</evidence>
<dbReference type="InterPro" id="IPR027417">
    <property type="entry name" value="P-loop_NTPase"/>
</dbReference>
<organism evidence="1 2">
    <name type="scientific">Asticcacaulis biprosthecium C19</name>
    <dbReference type="NCBI Taxonomy" id="715226"/>
    <lineage>
        <taxon>Bacteria</taxon>
        <taxon>Pseudomonadati</taxon>
        <taxon>Pseudomonadota</taxon>
        <taxon>Alphaproteobacteria</taxon>
        <taxon>Caulobacterales</taxon>
        <taxon>Caulobacteraceae</taxon>
        <taxon>Asticcacaulis</taxon>
    </lineage>
</organism>
<reference evidence="2" key="1">
    <citation type="submission" date="2011-03" db="EMBL/GenBank/DDBJ databases">
        <title>Draft genome sequence of Brevundimonas diminuta.</title>
        <authorList>
            <person name="Brown P.J.B."/>
            <person name="Buechlein A."/>
            <person name="Hemmerich C."/>
            <person name="Brun Y.V."/>
        </authorList>
    </citation>
    <scope>NUCLEOTIDE SEQUENCE [LARGE SCALE GENOMIC DNA]</scope>
    <source>
        <strain evidence="2">C19</strain>
    </source>
</reference>
<dbReference type="SUPFAM" id="SSF52540">
    <property type="entry name" value="P-loop containing nucleoside triphosphate hydrolases"/>
    <property type="match status" value="1"/>
</dbReference>
<dbReference type="PANTHER" id="PTHR30050">
    <property type="entry name" value="CHROMOSOMAL REPLICATION INITIATOR PROTEIN DNAA"/>
    <property type="match status" value="1"/>
</dbReference>
<dbReference type="GO" id="GO:0006270">
    <property type="term" value="P:DNA replication initiation"/>
    <property type="evidence" value="ECO:0007669"/>
    <property type="project" value="TreeGrafter"/>
</dbReference>